<dbReference type="PROSITE" id="PS50191">
    <property type="entry name" value="CRAL_TRIO"/>
    <property type="match status" value="1"/>
</dbReference>
<evidence type="ECO:0000259" key="2">
    <source>
        <dbReference type="PROSITE" id="PS50191"/>
    </source>
</evidence>
<sequence>MSPGQAPSSASQLPPGITDPNYHPLPGRLGNLTIPQQHALETLKKELKEEGYFVEERMDDAMLLRFLRARRFDVAKAKAMIIDAEKWRKDFGVDDIVKHFDFPEREQVDKYYPQYYHKMDRDGRPLYIQKLGLIDVKALYAVTTPERQLQRLVLEYEKFLYERVPACSAAIGHPVETSCTIIDLYNVSLTNFYRVKDYVMAASSVGQDRYPETMGKFYIINAPWAFSAVWTIIKPWLDETTVAKINILGSGYRDKLLEQIPVENLPKEFGGLCECPGGCSLSDAGPWNKGQEQKEEQEEQEASA</sequence>
<dbReference type="Pfam" id="PF00650">
    <property type="entry name" value="CRAL_TRIO"/>
    <property type="match status" value="1"/>
</dbReference>
<proteinExistence type="predicted"/>
<feature type="domain" description="CRAL-TRIO" evidence="2">
    <location>
        <begin position="104"/>
        <end position="277"/>
    </location>
</feature>
<dbReference type="InterPro" id="IPR036865">
    <property type="entry name" value="CRAL-TRIO_dom_sf"/>
</dbReference>
<dbReference type="InterPro" id="IPR036273">
    <property type="entry name" value="CRAL/TRIO_N_dom_sf"/>
</dbReference>
<comment type="caution">
    <text evidence="3">The sequence shown here is derived from an EMBL/GenBank/DDBJ whole genome shotgun (WGS) entry which is preliminary data.</text>
</comment>
<organism evidence="3 4">
    <name type="scientific">Hericium alpestre</name>
    <dbReference type="NCBI Taxonomy" id="135208"/>
    <lineage>
        <taxon>Eukaryota</taxon>
        <taxon>Fungi</taxon>
        <taxon>Dikarya</taxon>
        <taxon>Basidiomycota</taxon>
        <taxon>Agaricomycotina</taxon>
        <taxon>Agaricomycetes</taxon>
        <taxon>Russulales</taxon>
        <taxon>Hericiaceae</taxon>
        <taxon>Hericium</taxon>
    </lineage>
</organism>
<evidence type="ECO:0000256" key="1">
    <source>
        <dbReference type="SAM" id="MobiDB-lite"/>
    </source>
</evidence>
<keyword evidence="4" id="KW-1185">Reference proteome</keyword>
<feature type="compositionally biased region" description="Acidic residues" evidence="1">
    <location>
        <begin position="295"/>
        <end position="304"/>
    </location>
</feature>
<evidence type="ECO:0000313" key="3">
    <source>
        <dbReference type="EMBL" id="TFY73625.1"/>
    </source>
</evidence>
<dbReference type="PRINTS" id="PR00180">
    <property type="entry name" value="CRETINALDHBP"/>
</dbReference>
<name>A0A4Y9ZFV7_9AGAM</name>
<dbReference type="InterPro" id="IPR001251">
    <property type="entry name" value="CRAL-TRIO_dom"/>
</dbReference>
<evidence type="ECO:0000313" key="4">
    <source>
        <dbReference type="Proteomes" id="UP000298061"/>
    </source>
</evidence>
<dbReference type="AlphaFoldDB" id="A0A4Y9ZFV7"/>
<dbReference type="InterPro" id="IPR011074">
    <property type="entry name" value="CRAL/TRIO_N_dom"/>
</dbReference>
<dbReference type="Gene3D" id="1.10.8.20">
    <property type="entry name" value="N-terminal domain of phosphatidylinositol transfer protein sec14p"/>
    <property type="match status" value="1"/>
</dbReference>
<feature type="region of interest" description="Disordered" evidence="1">
    <location>
        <begin position="284"/>
        <end position="304"/>
    </location>
</feature>
<dbReference type="STRING" id="135208.A0A4Y9ZFV7"/>
<dbReference type="InterPro" id="IPR051026">
    <property type="entry name" value="PI/PC_transfer"/>
</dbReference>
<dbReference type="Proteomes" id="UP000298061">
    <property type="component" value="Unassembled WGS sequence"/>
</dbReference>
<dbReference type="SMART" id="SM00516">
    <property type="entry name" value="SEC14"/>
    <property type="match status" value="1"/>
</dbReference>
<dbReference type="PANTHER" id="PTHR45657:SF1">
    <property type="entry name" value="CRAL-TRIO DOMAIN-CONTAINING PROTEIN YKL091C-RELATED"/>
    <property type="match status" value="1"/>
</dbReference>
<dbReference type="SMART" id="SM01100">
    <property type="entry name" value="CRAL_TRIO_N"/>
    <property type="match status" value="1"/>
</dbReference>
<reference evidence="3 4" key="1">
    <citation type="submission" date="2019-02" db="EMBL/GenBank/DDBJ databases">
        <title>Genome sequencing of the rare red list fungi Hericium alpestre (H. flagellum).</title>
        <authorList>
            <person name="Buettner E."/>
            <person name="Kellner H."/>
        </authorList>
    </citation>
    <scope>NUCLEOTIDE SEQUENCE [LARGE SCALE GENOMIC DNA]</scope>
    <source>
        <strain evidence="3 4">DSM 108284</strain>
    </source>
</reference>
<protein>
    <recommendedName>
        <fullName evidence="2">CRAL-TRIO domain-containing protein</fullName>
    </recommendedName>
</protein>
<gene>
    <name evidence="3" type="ORF">EWM64_g10385</name>
</gene>
<dbReference type="PANTHER" id="PTHR45657">
    <property type="entry name" value="CRAL-TRIO DOMAIN-CONTAINING PROTEIN YKL091C-RELATED"/>
    <property type="match status" value="1"/>
</dbReference>
<dbReference type="OrthoDB" id="1434354at2759"/>
<dbReference type="SUPFAM" id="SSF46938">
    <property type="entry name" value="CRAL/TRIO N-terminal domain"/>
    <property type="match status" value="1"/>
</dbReference>
<accession>A0A4Y9ZFV7</accession>
<dbReference type="CDD" id="cd00170">
    <property type="entry name" value="SEC14"/>
    <property type="match status" value="1"/>
</dbReference>
<feature type="region of interest" description="Disordered" evidence="1">
    <location>
        <begin position="1"/>
        <end position="28"/>
    </location>
</feature>
<dbReference type="Gene3D" id="3.40.525.10">
    <property type="entry name" value="CRAL-TRIO lipid binding domain"/>
    <property type="match status" value="1"/>
</dbReference>
<dbReference type="SUPFAM" id="SSF52087">
    <property type="entry name" value="CRAL/TRIO domain"/>
    <property type="match status" value="1"/>
</dbReference>
<dbReference type="Pfam" id="PF03765">
    <property type="entry name" value="CRAL_TRIO_N"/>
    <property type="match status" value="1"/>
</dbReference>
<feature type="compositionally biased region" description="Polar residues" evidence="1">
    <location>
        <begin position="1"/>
        <end position="12"/>
    </location>
</feature>
<dbReference type="EMBL" id="SFCI01002687">
    <property type="protein sequence ID" value="TFY73625.1"/>
    <property type="molecule type" value="Genomic_DNA"/>
</dbReference>